<dbReference type="PANTHER" id="PTHR11188">
    <property type="entry name" value="ARRESTIN DOMAIN CONTAINING PROTEIN"/>
    <property type="match status" value="1"/>
</dbReference>
<dbReference type="OrthoDB" id="2333384at2759"/>
<protein>
    <submittedName>
        <fullName evidence="3">Arrestin domain-containing protein</fullName>
    </submittedName>
</protein>
<accession>A0A0C9LPX2</accession>
<reference evidence="3" key="1">
    <citation type="submission" date="2014-09" db="EMBL/GenBank/DDBJ databases">
        <title>Draft genome sequence of an oleaginous Mucoromycotina fungus Mucor ambiguus NBRC6742.</title>
        <authorList>
            <person name="Takeda I."/>
            <person name="Yamane N."/>
            <person name="Morita T."/>
            <person name="Tamano K."/>
            <person name="Machida M."/>
            <person name="Baker S."/>
            <person name="Koike H."/>
        </authorList>
    </citation>
    <scope>NUCLEOTIDE SEQUENCE</scope>
    <source>
        <strain evidence="3">NBRC 6742</strain>
    </source>
</reference>
<dbReference type="InterPro" id="IPR011021">
    <property type="entry name" value="Arrestin-like_N"/>
</dbReference>
<dbReference type="GO" id="GO:0070086">
    <property type="term" value="P:ubiquitin-dependent endocytosis"/>
    <property type="evidence" value="ECO:0007669"/>
    <property type="project" value="TreeGrafter"/>
</dbReference>
<dbReference type="Proteomes" id="UP000053815">
    <property type="component" value="Unassembled WGS sequence"/>
</dbReference>
<organism evidence="3">
    <name type="scientific">Mucor ambiguus</name>
    <dbReference type="NCBI Taxonomy" id="91626"/>
    <lineage>
        <taxon>Eukaryota</taxon>
        <taxon>Fungi</taxon>
        <taxon>Fungi incertae sedis</taxon>
        <taxon>Mucoromycota</taxon>
        <taxon>Mucoromycotina</taxon>
        <taxon>Mucoromycetes</taxon>
        <taxon>Mucorales</taxon>
        <taxon>Mucorineae</taxon>
        <taxon>Mucoraceae</taxon>
        <taxon>Mucor</taxon>
    </lineage>
</organism>
<dbReference type="EMBL" id="DF836293">
    <property type="protein sequence ID" value="GAN01090.1"/>
    <property type="molecule type" value="Genomic_DNA"/>
</dbReference>
<dbReference type="STRING" id="91626.A0A0C9LPX2"/>
<evidence type="ECO:0000256" key="1">
    <source>
        <dbReference type="SAM" id="MobiDB-lite"/>
    </source>
</evidence>
<dbReference type="InterPro" id="IPR050357">
    <property type="entry name" value="Arrestin_domain-protein"/>
</dbReference>
<evidence type="ECO:0000259" key="2">
    <source>
        <dbReference type="SMART" id="SM01017"/>
    </source>
</evidence>
<dbReference type="InterPro" id="IPR014752">
    <property type="entry name" value="Arrestin-like_C"/>
</dbReference>
<gene>
    <name evidence="3" type="ORF">MAM1_0004c00521</name>
</gene>
<evidence type="ECO:0000313" key="3">
    <source>
        <dbReference type="EMBL" id="GAN01090.1"/>
    </source>
</evidence>
<dbReference type="GO" id="GO:0005829">
    <property type="term" value="C:cytosol"/>
    <property type="evidence" value="ECO:0007669"/>
    <property type="project" value="TreeGrafter"/>
</dbReference>
<evidence type="ECO:0000313" key="4">
    <source>
        <dbReference type="Proteomes" id="UP000053815"/>
    </source>
</evidence>
<sequence>MISAFGKSIDLKINVQSDEIVLLGHANEAAGKMLQGSLILNISEPIKVKSVNLSFVGKMKVSWSEGVGHHQHYHKQERTILSHAWEFVRPQLISRTSNSSQNAAPHKKSTTLSAGQHKWDFELLLPGNLAQTLDSDVGSVSYRLKATVERSAFVQNTIKKRNIRIVRCILPSQFELVQSLEIHNTWAQKMVYDISVPSKLYAFNDTIPISFKILPIASHLRVHAIMASIKEYCTYTANGHTKTDTRIVRLVRVDHPFSEAVSTTASPPTWDRVLDLPVPSKSPVIFADADSDMIRIRHRLKFVISLANADGHISELRCAVQVIIVESFAVTEELTTLPAYDESWRSVPYDPHVVEQLRTRTSISEAGTNEPILPAAVGLSSTRELQDSRQPVSITGWSRMLSLSSAVAVPDRISEELEERSSSELTTHSRPMTIPGSNNGSRHHSRRPSMDFEESSAGDLDLLDENSSSLNQPLWWNGVDLGKVPSYRSVSTLNQDMFSASLPPAYDSLAAAFANASPRRH</sequence>
<dbReference type="GO" id="GO:0030674">
    <property type="term" value="F:protein-macromolecule adaptor activity"/>
    <property type="evidence" value="ECO:0007669"/>
    <property type="project" value="TreeGrafter"/>
</dbReference>
<dbReference type="Gene3D" id="2.60.40.640">
    <property type="match status" value="2"/>
</dbReference>
<name>A0A0C9LPX2_9FUNG</name>
<dbReference type="PANTHER" id="PTHR11188:SF17">
    <property type="entry name" value="FI21816P1"/>
    <property type="match status" value="1"/>
</dbReference>
<dbReference type="SUPFAM" id="SSF81296">
    <property type="entry name" value="E set domains"/>
    <property type="match status" value="1"/>
</dbReference>
<feature type="region of interest" description="Disordered" evidence="1">
    <location>
        <begin position="414"/>
        <end position="456"/>
    </location>
</feature>
<dbReference type="GO" id="GO:0031625">
    <property type="term" value="F:ubiquitin protein ligase binding"/>
    <property type="evidence" value="ECO:0007669"/>
    <property type="project" value="TreeGrafter"/>
</dbReference>
<dbReference type="Pfam" id="PF02752">
    <property type="entry name" value="Arrestin_C"/>
    <property type="match status" value="1"/>
</dbReference>
<dbReference type="AlphaFoldDB" id="A0A0C9LPX2"/>
<dbReference type="SMART" id="SM01017">
    <property type="entry name" value="Arrestin_C"/>
    <property type="match status" value="1"/>
</dbReference>
<feature type="domain" description="Arrestin C-terminal-like" evidence="2">
    <location>
        <begin position="186"/>
        <end position="327"/>
    </location>
</feature>
<dbReference type="InterPro" id="IPR014756">
    <property type="entry name" value="Ig_E-set"/>
</dbReference>
<proteinExistence type="predicted"/>
<keyword evidence="4" id="KW-1185">Reference proteome</keyword>
<dbReference type="InterPro" id="IPR011022">
    <property type="entry name" value="Arrestin_C-like"/>
</dbReference>
<dbReference type="Pfam" id="PF00339">
    <property type="entry name" value="Arrestin_N"/>
    <property type="match status" value="1"/>
</dbReference>
<dbReference type="GO" id="GO:0005886">
    <property type="term" value="C:plasma membrane"/>
    <property type="evidence" value="ECO:0007669"/>
    <property type="project" value="TreeGrafter"/>
</dbReference>